<evidence type="ECO:0000313" key="12">
    <source>
        <dbReference type="Proteomes" id="UP000254467"/>
    </source>
</evidence>
<keyword evidence="4 10" id="KW-1133">Transmembrane helix</keyword>
<evidence type="ECO:0000256" key="8">
    <source>
        <dbReference type="ARBA" id="ARBA00035585"/>
    </source>
</evidence>
<dbReference type="GO" id="GO:0062054">
    <property type="term" value="F:fluoride channel activity"/>
    <property type="evidence" value="ECO:0007669"/>
    <property type="project" value="UniProtKB-UniRule"/>
</dbReference>
<dbReference type="NCBIfam" id="NF001101">
    <property type="entry name" value="PRK00134.1"/>
    <property type="match status" value="1"/>
</dbReference>
<keyword evidence="3 10" id="KW-0812">Transmembrane</keyword>
<gene>
    <name evidence="11" type="primary">ccrB</name>
    <name evidence="10" type="synonym">crcB</name>
    <name evidence="10" type="synonym">fluC</name>
    <name evidence="11" type="ORF">NCTC11862_00515</name>
</gene>
<evidence type="ECO:0000313" key="11">
    <source>
        <dbReference type="EMBL" id="STC68748.1"/>
    </source>
</evidence>
<name>A0A376CM42_9CORY</name>
<feature type="transmembrane region" description="Helical" evidence="10">
    <location>
        <begin position="34"/>
        <end position="59"/>
    </location>
</feature>
<protein>
    <recommendedName>
        <fullName evidence="10">Fluoride-specific ion channel FluC</fullName>
    </recommendedName>
</protein>
<dbReference type="InterPro" id="IPR003691">
    <property type="entry name" value="FluC"/>
</dbReference>
<evidence type="ECO:0000256" key="9">
    <source>
        <dbReference type="ARBA" id="ARBA00049940"/>
    </source>
</evidence>
<dbReference type="GO" id="GO:0005886">
    <property type="term" value="C:plasma membrane"/>
    <property type="evidence" value="ECO:0007669"/>
    <property type="project" value="UniProtKB-SubCell"/>
</dbReference>
<proteinExistence type="inferred from homology"/>
<dbReference type="RefSeq" id="WP_018582250.1">
    <property type="nucleotide sequence ID" value="NZ_LDYD01000007.1"/>
</dbReference>
<evidence type="ECO:0000256" key="7">
    <source>
        <dbReference type="ARBA" id="ARBA00035120"/>
    </source>
</evidence>
<reference evidence="11 12" key="1">
    <citation type="submission" date="2018-06" db="EMBL/GenBank/DDBJ databases">
        <authorList>
            <consortium name="Pathogen Informatics"/>
            <person name="Doyle S."/>
        </authorList>
    </citation>
    <scope>NUCLEOTIDE SEQUENCE [LARGE SCALE GENOMIC DNA]</scope>
    <source>
        <strain evidence="11 12">NCTC11862</strain>
    </source>
</reference>
<keyword evidence="10" id="KW-0406">Ion transport</keyword>
<dbReference type="Proteomes" id="UP000254467">
    <property type="component" value="Unassembled WGS sequence"/>
</dbReference>
<dbReference type="GO" id="GO:0140114">
    <property type="term" value="P:cellular detoxification of fluoride"/>
    <property type="evidence" value="ECO:0007669"/>
    <property type="project" value="UniProtKB-UniRule"/>
</dbReference>
<feature type="transmembrane region" description="Helical" evidence="10">
    <location>
        <begin position="6"/>
        <end position="22"/>
    </location>
</feature>
<feature type="binding site" evidence="10">
    <location>
        <position position="59"/>
    </location>
    <ligand>
        <name>Na(+)</name>
        <dbReference type="ChEBI" id="CHEBI:29101"/>
        <note>structural</note>
    </ligand>
</feature>
<comment type="catalytic activity">
    <reaction evidence="8">
        <text>fluoride(in) = fluoride(out)</text>
        <dbReference type="Rhea" id="RHEA:76159"/>
        <dbReference type="ChEBI" id="CHEBI:17051"/>
    </reaction>
    <physiologicalReaction direction="left-to-right" evidence="8">
        <dbReference type="Rhea" id="RHEA:76160"/>
    </physiologicalReaction>
</comment>
<dbReference type="EMBL" id="UFXQ01000001">
    <property type="protein sequence ID" value="STC68748.1"/>
    <property type="molecule type" value="Genomic_DNA"/>
</dbReference>
<evidence type="ECO:0000256" key="4">
    <source>
        <dbReference type="ARBA" id="ARBA00022989"/>
    </source>
</evidence>
<sequence length="105" mass="10761">MIKEGLLVGAGAALGALARFGVSSMLNDDIPTTLAINIFGCFLMGLLAPGVFWGTGFLGGFTTFSAFALATATSSASEAAVLVVVTLCSCVGAWLAGDWLRRRRA</sequence>
<evidence type="ECO:0000256" key="2">
    <source>
        <dbReference type="ARBA" id="ARBA00022475"/>
    </source>
</evidence>
<dbReference type="GO" id="GO:0046872">
    <property type="term" value="F:metal ion binding"/>
    <property type="evidence" value="ECO:0007669"/>
    <property type="project" value="UniProtKB-KW"/>
</dbReference>
<comment type="similarity">
    <text evidence="7 10">Belongs to the fluoride channel Fluc/FEX (TC 1.A.43) family.</text>
</comment>
<evidence type="ECO:0000256" key="5">
    <source>
        <dbReference type="ARBA" id="ARBA00023136"/>
    </source>
</evidence>
<keyword evidence="5 10" id="KW-0472">Membrane</keyword>
<keyword evidence="6 10" id="KW-0407">Ion channel</keyword>
<organism evidence="11 12">
    <name type="scientific">Corynebacterium pilosum</name>
    <dbReference type="NCBI Taxonomy" id="35756"/>
    <lineage>
        <taxon>Bacteria</taxon>
        <taxon>Bacillati</taxon>
        <taxon>Actinomycetota</taxon>
        <taxon>Actinomycetes</taxon>
        <taxon>Mycobacteriales</taxon>
        <taxon>Corynebacteriaceae</taxon>
        <taxon>Corynebacterium</taxon>
    </lineage>
</organism>
<feature type="binding site" evidence="10">
    <location>
        <position position="62"/>
    </location>
    <ligand>
        <name>Na(+)</name>
        <dbReference type="ChEBI" id="CHEBI:29101"/>
        <note>structural</note>
    </ligand>
</feature>
<evidence type="ECO:0000256" key="3">
    <source>
        <dbReference type="ARBA" id="ARBA00022692"/>
    </source>
</evidence>
<comment type="activity regulation">
    <text evidence="10">Na(+) is not transported, but it plays an essential structural role and its presence is essential for fluoride channel function.</text>
</comment>
<comment type="function">
    <text evidence="9 10">Fluoride-specific ion channel. Important for reducing fluoride concentration in the cell, thus reducing its toxicity.</text>
</comment>
<dbReference type="Pfam" id="PF02537">
    <property type="entry name" value="CRCB"/>
    <property type="match status" value="1"/>
</dbReference>
<evidence type="ECO:0000256" key="6">
    <source>
        <dbReference type="ARBA" id="ARBA00023303"/>
    </source>
</evidence>
<comment type="subcellular location">
    <subcellularLocation>
        <location evidence="1 10">Cell membrane</location>
        <topology evidence="1 10">Multi-pass membrane protein</topology>
    </subcellularLocation>
</comment>
<dbReference type="STRING" id="35756.GCA_001044155_01733"/>
<keyword evidence="10" id="KW-0479">Metal-binding</keyword>
<accession>A0A376CM42</accession>
<evidence type="ECO:0000256" key="10">
    <source>
        <dbReference type="HAMAP-Rule" id="MF_00454"/>
    </source>
</evidence>
<keyword evidence="12" id="KW-1185">Reference proteome</keyword>
<keyword evidence="2 10" id="KW-1003">Cell membrane</keyword>
<evidence type="ECO:0000256" key="1">
    <source>
        <dbReference type="ARBA" id="ARBA00004651"/>
    </source>
</evidence>
<feature type="transmembrane region" description="Helical" evidence="10">
    <location>
        <begin position="79"/>
        <end position="100"/>
    </location>
</feature>
<dbReference type="HAMAP" id="MF_00454">
    <property type="entry name" value="FluC"/>
    <property type="match status" value="1"/>
</dbReference>
<keyword evidence="10" id="KW-0915">Sodium</keyword>
<dbReference type="AlphaFoldDB" id="A0A376CM42"/>
<keyword evidence="10" id="KW-0813">Transport</keyword>